<feature type="domain" description="N-acetyltransferase" evidence="2">
    <location>
        <begin position="43"/>
        <end position="130"/>
    </location>
</feature>
<proteinExistence type="predicted"/>
<dbReference type="KEGG" id="lse:F1C12_12710"/>
<dbReference type="Pfam" id="PF14542">
    <property type="entry name" value="Acetyltransf_CG"/>
    <property type="match status" value="1"/>
</dbReference>
<organism evidence="3 4">
    <name type="scientific">Leifsonia shinshuensis</name>
    <dbReference type="NCBI Taxonomy" id="150026"/>
    <lineage>
        <taxon>Bacteria</taxon>
        <taxon>Bacillati</taxon>
        <taxon>Actinomycetota</taxon>
        <taxon>Actinomycetes</taxon>
        <taxon>Micrococcales</taxon>
        <taxon>Microbacteriaceae</taxon>
        <taxon>Leifsonia</taxon>
    </lineage>
</organism>
<accession>A0A7G6YBN9</accession>
<name>A0A7G6YBN9_9MICO</name>
<reference evidence="4" key="1">
    <citation type="submission" date="2019-09" db="EMBL/GenBank/DDBJ databases">
        <title>Antimicrobial potential of Antarctic Bacteria.</title>
        <authorList>
            <person name="Benaud N."/>
            <person name="Edwards R.J."/>
            <person name="Ferrari B.C."/>
        </authorList>
    </citation>
    <scope>NUCLEOTIDE SEQUENCE [LARGE SCALE GENOMIC DNA]</scope>
    <source>
        <strain evidence="4">INR9</strain>
    </source>
</reference>
<dbReference type="InterPro" id="IPR016181">
    <property type="entry name" value="Acyl_CoA_acyltransferase"/>
</dbReference>
<dbReference type="Proteomes" id="UP000515511">
    <property type="component" value="Chromosome"/>
</dbReference>
<dbReference type="EMBL" id="CP043641">
    <property type="protein sequence ID" value="QNE35904.1"/>
    <property type="molecule type" value="Genomic_DNA"/>
</dbReference>
<dbReference type="InterPro" id="IPR045057">
    <property type="entry name" value="Gcn5-rel_NAT"/>
</dbReference>
<sequence>MSAFEYPDEAGYPDGVGTLTEDQVVLIKEVDDGHTPDFEFAVVDDTEAKTFTAIVGDTAIAGMPYAESGATRLVLLSTSVLPEYRGQGVASELIRRVLDEVRRQGKTITVRCPIVASFIQRNPGYADLIDPELPGLGAGSGK</sequence>
<dbReference type="GO" id="GO:0016747">
    <property type="term" value="F:acyltransferase activity, transferring groups other than amino-acyl groups"/>
    <property type="evidence" value="ECO:0007669"/>
    <property type="project" value="InterPro"/>
</dbReference>
<dbReference type="PROSITE" id="PS51186">
    <property type="entry name" value="GNAT"/>
    <property type="match status" value="1"/>
</dbReference>
<evidence type="ECO:0000313" key="4">
    <source>
        <dbReference type="Proteomes" id="UP000515511"/>
    </source>
</evidence>
<dbReference type="CDD" id="cd04301">
    <property type="entry name" value="NAT_SF"/>
    <property type="match status" value="1"/>
</dbReference>
<dbReference type="RefSeq" id="WP_185275373.1">
    <property type="nucleotide sequence ID" value="NZ_CP043641.1"/>
</dbReference>
<dbReference type="PANTHER" id="PTHR31435">
    <property type="entry name" value="PROTEIN NATD1"/>
    <property type="match status" value="1"/>
</dbReference>
<dbReference type="InterPro" id="IPR000182">
    <property type="entry name" value="GNAT_dom"/>
</dbReference>
<dbReference type="PANTHER" id="PTHR31435:SF10">
    <property type="entry name" value="BSR4717 PROTEIN"/>
    <property type="match status" value="1"/>
</dbReference>
<dbReference type="AlphaFoldDB" id="A0A7G6YBN9"/>
<evidence type="ECO:0000259" key="2">
    <source>
        <dbReference type="PROSITE" id="PS51729"/>
    </source>
</evidence>
<gene>
    <name evidence="3" type="ORF">F1C12_12710</name>
</gene>
<evidence type="ECO:0000259" key="1">
    <source>
        <dbReference type="PROSITE" id="PS51186"/>
    </source>
</evidence>
<dbReference type="InterPro" id="IPR031165">
    <property type="entry name" value="GNAT_YJDJ"/>
</dbReference>
<dbReference type="Gene3D" id="3.40.630.30">
    <property type="match status" value="1"/>
</dbReference>
<feature type="domain" description="N-acetyltransferase" evidence="1">
    <location>
        <begin position="14"/>
        <end position="142"/>
    </location>
</feature>
<keyword evidence="3" id="KW-0808">Transferase</keyword>
<evidence type="ECO:0000313" key="3">
    <source>
        <dbReference type="EMBL" id="QNE35904.1"/>
    </source>
</evidence>
<dbReference type="PROSITE" id="PS51729">
    <property type="entry name" value="GNAT_YJDJ"/>
    <property type="match status" value="1"/>
</dbReference>
<dbReference type="SUPFAM" id="SSF55729">
    <property type="entry name" value="Acyl-CoA N-acyltransferases (Nat)"/>
    <property type="match status" value="1"/>
</dbReference>
<protein>
    <submittedName>
        <fullName evidence="3">N-acetyltransferase</fullName>
    </submittedName>
</protein>